<gene>
    <name evidence="1" type="ORF">VKT23_010472</name>
</gene>
<keyword evidence="2" id="KW-1185">Reference proteome</keyword>
<evidence type="ECO:0000313" key="1">
    <source>
        <dbReference type="EMBL" id="KAK7457173.1"/>
    </source>
</evidence>
<name>A0ABR1JBS1_9AGAR</name>
<evidence type="ECO:0000313" key="2">
    <source>
        <dbReference type="Proteomes" id="UP001498398"/>
    </source>
</evidence>
<organism evidence="1 2">
    <name type="scientific">Marasmiellus scandens</name>
    <dbReference type="NCBI Taxonomy" id="2682957"/>
    <lineage>
        <taxon>Eukaryota</taxon>
        <taxon>Fungi</taxon>
        <taxon>Dikarya</taxon>
        <taxon>Basidiomycota</taxon>
        <taxon>Agaricomycotina</taxon>
        <taxon>Agaricomycetes</taxon>
        <taxon>Agaricomycetidae</taxon>
        <taxon>Agaricales</taxon>
        <taxon>Marasmiineae</taxon>
        <taxon>Omphalotaceae</taxon>
        <taxon>Marasmiellus</taxon>
    </lineage>
</organism>
<accession>A0ABR1JBS1</accession>
<protein>
    <submittedName>
        <fullName evidence="1">Uncharacterized protein</fullName>
    </submittedName>
</protein>
<sequence>MRPLPDMLSSALDDSGSLDEIGVSTSFDESVDDIEVGEDAFTKVPADQFVLCPDGPGGDDGDENEDGVIYVHTWRIVKGELIVG</sequence>
<reference evidence="1 2" key="1">
    <citation type="submission" date="2024-01" db="EMBL/GenBank/DDBJ databases">
        <title>A draft genome for the cacao thread blight pathogen Marasmiellus scandens.</title>
        <authorList>
            <person name="Baruah I.K."/>
            <person name="Leung J."/>
            <person name="Bukari Y."/>
            <person name="Amoako-Attah I."/>
            <person name="Meinhardt L.W."/>
            <person name="Bailey B.A."/>
            <person name="Cohen S.P."/>
        </authorList>
    </citation>
    <scope>NUCLEOTIDE SEQUENCE [LARGE SCALE GENOMIC DNA]</scope>
    <source>
        <strain evidence="1 2">GH-19</strain>
    </source>
</reference>
<dbReference type="EMBL" id="JBANRG010000020">
    <property type="protein sequence ID" value="KAK7457173.1"/>
    <property type="molecule type" value="Genomic_DNA"/>
</dbReference>
<proteinExistence type="predicted"/>
<comment type="caution">
    <text evidence="1">The sequence shown here is derived from an EMBL/GenBank/DDBJ whole genome shotgun (WGS) entry which is preliminary data.</text>
</comment>
<dbReference type="Proteomes" id="UP001498398">
    <property type="component" value="Unassembled WGS sequence"/>
</dbReference>